<keyword evidence="4" id="KW-1185">Reference proteome</keyword>
<reference evidence="3 4" key="1">
    <citation type="journal article" date="2024" name="Commun. Biol.">
        <title>Comparative genomic analysis of thermophilic fungi reveals convergent evolutionary adaptations and gene losses.</title>
        <authorList>
            <person name="Steindorff A.S."/>
            <person name="Aguilar-Pontes M.V."/>
            <person name="Robinson A.J."/>
            <person name="Andreopoulos B."/>
            <person name="LaButti K."/>
            <person name="Kuo A."/>
            <person name="Mondo S."/>
            <person name="Riley R."/>
            <person name="Otillar R."/>
            <person name="Haridas S."/>
            <person name="Lipzen A."/>
            <person name="Grimwood J."/>
            <person name="Schmutz J."/>
            <person name="Clum A."/>
            <person name="Reid I.D."/>
            <person name="Moisan M.C."/>
            <person name="Butler G."/>
            <person name="Nguyen T.T.M."/>
            <person name="Dewar K."/>
            <person name="Conant G."/>
            <person name="Drula E."/>
            <person name="Henrissat B."/>
            <person name="Hansel C."/>
            <person name="Singer S."/>
            <person name="Hutchinson M.I."/>
            <person name="de Vries R.P."/>
            <person name="Natvig D.O."/>
            <person name="Powell A.J."/>
            <person name="Tsang A."/>
            <person name="Grigoriev I.V."/>
        </authorList>
    </citation>
    <scope>NUCLEOTIDE SEQUENCE [LARGE SCALE GENOMIC DNA]</scope>
    <source>
        <strain evidence="3 4">CBS 494.80</strain>
    </source>
</reference>
<evidence type="ECO:0000313" key="4">
    <source>
        <dbReference type="Proteomes" id="UP001595075"/>
    </source>
</evidence>
<evidence type="ECO:0000259" key="2">
    <source>
        <dbReference type="Pfam" id="PF08450"/>
    </source>
</evidence>
<dbReference type="Proteomes" id="UP001595075">
    <property type="component" value="Unassembled WGS sequence"/>
</dbReference>
<protein>
    <recommendedName>
        <fullName evidence="2">SMP-30/Gluconolactonase/LRE-like region domain-containing protein</fullName>
    </recommendedName>
</protein>
<dbReference type="PANTHER" id="PTHR47064:SF2">
    <property type="entry name" value="SMP-30_GLUCONOLACTONASE_LRE-LIKE REGION DOMAIN-CONTAINING PROTEIN-RELATED"/>
    <property type="match status" value="1"/>
</dbReference>
<evidence type="ECO:0000313" key="3">
    <source>
        <dbReference type="EMBL" id="KAL2068652.1"/>
    </source>
</evidence>
<dbReference type="Pfam" id="PF08450">
    <property type="entry name" value="SGL"/>
    <property type="match status" value="1"/>
</dbReference>
<comment type="caution">
    <text evidence="3">The sequence shown here is derived from an EMBL/GenBank/DDBJ whole genome shotgun (WGS) entry which is preliminary data.</text>
</comment>
<organism evidence="3 4">
    <name type="scientific">Oculimacula yallundae</name>
    <dbReference type="NCBI Taxonomy" id="86028"/>
    <lineage>
        <taxon>Eukaryota</taxon>
        <taxon>Fungi</taxon>
        <taxon>Dikarya</taxon>
        <taxon>Ascomycota</taxon>
        <taxon>Pezizomycotina</taxon>
        <taxon>Leotiomycetes</taxon>
        <taxon>Helotiales</taxon>
        <taxon>Ploettnerulaceae</taxon>
        <taxon>Oculimacula</taxon>
    </lineage>
</organism>
<dbReference type="Gene3D" id="2.120.10.30">
    <property type="entry name" value="TolB, C-terminal domain"/>
    <property type="match status" value="1"/>
</dbReference>
<proteinExistence type="predicted"/>
<keyword evidence="1" id="KW-0732">Signal</keyword>
<feature type="signal peptide" evidence="1">
    <location>
        <begin position="1"/>
        <end position="17"/>
    </location>
</feature>
<evidence type="ECO:0000256" key="1">
    <source>
        <dbReference type="SAM" id="SignalP"/>
    </source>
</evidence>
<feature type="domain" description="SMP-30/Gluconolactonase/LRE-like region" evidence="2">
    <location>
        <begin position="107"/>
        <end position="377"/>
    </location>
</feature>
<dbReference type="InterPro" id="IPR013658">
    <property type="entry name" value="SGL"/>
</dbReference>
<dbReference type="InterPro" id="IPR011042">
    <property type="entry name" value="6-blade_b-propeller_TolB-like"/>
</dbReference>
<name>A0ABR4CG24_9HELO</name>
<accession>A0ABR4CG24</accession>
<gene>
    <name evidence="3" type="ORF">VTL71DRAFT_14989</name>
</gene>
<dbReference type="InterPro" id="IPR052988">
    <property type="entry name" value="Oryzine_lactonohydrolase"/>
</dbReference>
<feature type="chain" id="PRO_5045555170" description="SMP-30/Gluconolactonase/LRE-like region domain-containing protein" evidence="1">
    <location>
        <begin position="18"/>
        <end position="403"/>
    </location>
</feature>
<dbReference type="EMBL" id="JAZHXI010000008">
    <property type="protein sequence ID" value="KAL2068652.1"/>
    <property type="molecule type" value="Genomic_DNA"/>
</dbReference>
<dbReference type="SUPFAM" id="SSF63829">
    <property type="entry name" value="Calcium-dependent phosphotriesterase"/>
    <property type="match status" value="1"/>
</dbReference>
<sequence length="403" mass="44858">MFSKIVAIVSFAASALCQFDAIPVGFNTSQWAWVSNENPLLAVIPGSFNRSIFDAPSAGQVSDERVAIINKHINASSFVAYDQRFFDIIGPDASVEQLLVLPFQVHEAPCYIPEQSKLFFVEWGPPGGNNGTHDYQYLLDLKTNNLTILRTNPPTFNVHGCVYRDGKLHVVTDGGPNETPYLATIDPTTWERKTILNNFYGRPFISFNDLEIDREGNYYLTDSLSGWGRDLHPYSAPTRPTVYFVNGTTLRPRELTFLAGGNTNGISLSPDDNTLYLADTGASRVKPSRRDFQGPRDLWAWDFATSSTGERLPLLTNQRLISTAMQYFYDGVRVSRNGWIFGAGGEVVDILDPESGWTLGSIRVGGGGNDPVNIVLGEHELWIVGKGGVWYVRNIRERLDKSY</sequence>
<dbReference type="PANTHER" id="PTHR47064">
    <property type="entry name" value="PUTATIVE (AFU_ORTHOLOGUE AFUA_1G08990)-RELATED"/>
    <property type="match status" value="1"/>
</dbReference>